<evidence type="ECO:0000259" key="10">
    <source>
        <dbReference type="PROSITE" id="PS51424"/>
    </source>
</evidence>
<gene>
    <name evidence="11" type="ORF">CTAYLR_003463</name>
</gene>
<dbReference type="PROSITE" id="PS51424">
    <property type="entry name" value="ROC"/>
    <property type="match status" value="1"/>
</dbReference>
<feature type="compositionally biased region" description="Basic and acidic residues" evidence="9">
    <location>
        <begin position="290"/>
        <end position="305"/>
    </location>
</feature>
<dbReference type="PANTHER" id="PTHR47679:SF2">
    <property type="entry name" value="C-TERMINAL OF ROC (COR) DOMAIN-CONTAINING PROTEIN"/>
    <property type="match status" value="1"/>
</dbReference>
<dbReference type="Gene3D" id="3.40.50.300">
    <property type="entry name" value="P-loop containing nucleotide triphosphate hydrolases"/>
    <property type="match status" value="1"/>
</dbReference>
<dbReference type="Gene3D" id="1.10.10.10">
    <property type="entry name" value="Winged helix-like DNA-binding domain superfamily/Winged helix DNA-binding domain"/>
    <property type="match status" value="1"/>
</dbReference>
<organism evidence="11 12">
    <name type="scientific">Chrysophaeum taylorii</name>
    <dbReference type="NCBI Taxonomy" id="2483200"/>
    <lineage>
        <taxon>Eukaryota</taxon>
        <taxon>Sar</taxon>
        <taxon>Stramenopiles</taxon>
        <taxon>Ochrophyta</taxon>
        <taxon>Pelagophyceae</taxon>
        <taxon>Pelagomonadales</taxon>
        <taxon>Pelagomonadaceae</taxon>
        <taxon>Chrysophaeum</taxon>
    </lineage>
</organism>
<keyword evidence="6" id="KW-0067">ATP-binding</keyword>
<keyword evidence="2" id="KW-0808">Transferase</keyword>
<evidence type="ECO:0000256" key="2">
    <source>
        <dbReference type="ARBA" id="ARBA00022679"/>
    </source>
</evidence>
<evidence type="ECO:0000313" key="11">
    <source>
        <dbReference type="EMBL" id="KAJ8600105.1"/>
    </source>
</evidence>
<dbReference type="InterPro" id="IPR032171">
    <property type="entry name" value="COR-A"/>
</dbReference>
<evidence type="ECO:0000313" key="12">
    <source>
        <dbReference type="Proteomes" id="UP001230188"/>
    </source>
</evidence>
<evidence type="ECO:0000256" key="9">
    <source>
        <dbReference type="SAM" id="MobiDB-lite"/>
    </source>
</evidence>
<comment type="caution">
    <text evidence="11">The sequence shown here is derived from an EMBL/GenBank/DDBJ whole genome shotgun (WGS) entry which is preliminary data.</text>
</comment>
<reference evidence="11" key="1">
    <citation type="submission" date="2023-01" db="EMBL/GenBank/DDBJ databases">
        <title>Metagenome sequencing of chrysophaentin producing Chrysophaeum taylorii.</title>
        <authorList>
            <person name="Davison J."/>
            <person name="Bewley C."/>
        </authorList>
    </citation>
    <scope>NUCLEOTIDE SEQUENCE</scope>
    <source>
        <strain evidence="11">NIES-1699</strain>
    </source>
</reference>
<keyword evidence="4" id="KW-0547">Nucleotide-binding</keyword>
<dbReference type="GO" id="GO:0005524">
    <property type="term" value="F:ATP binding"/>
    <property type="evidence" value="ECO:0007669"/>
    <property type="project" value="UniProtKB-KW"/>
</dbReference>
<keyword evidence="12" id="KW-1185">Reference proteome</keyword>
<evidence type="ECO:0000256" key="7">
    <source>
        <dbReference type="ARBA" id="ARBA00047899"/>
    </source>
</evidence>
<evidence type="ECO:0000256" key="5">
    <source>
        <dbReference type="ARBA" id="ARBA00022777"/>
    </source>
</evidence>
<dbReference type="InterPro" id="IPR027417">
    <property type="entry name" value="P-loop_NTPase"/>
</dbReference>
<accession>A0AAD7XL65</accession>
<dbReference type="EC" id="2.7.11.1" evidence="1"/>
<sequence length="1058" mass="118700">MKKKGYKKKAPAAARREAKKGVRRELSCHETLESATWAYRCGVYWDVRNKTDQVLKIHGITAGSRGGPRQAVLFACAKSSKGRELDKSAWVEVWSGTLREKTSTDVPCDVGVPPFAARGFLLHSDTYAVYHSAEGASDENIELVPGRRSRERQTLSPFEPDSLSEDLGTHAGSVKYSLAAMDLAGAFETALTQGRAPLMRAKLSVVGEGRSGKTSTVKALLGLDFDVEEPSTVGAKTSACEIDRTEACDFVRVDKDTKADYALHRKDAAVRVLANNASDIVASTTAPPSAREEGGEEPREAEKQKFVEQARAEAQEVARKISSVEIAAEVAELGDEENETFSSKDNNNNRKLQLTVWDYGGQRVFYDLHHLFLTRQAFYLVVFDMRRMPEATSFILFWLRSLRLHAEGAPIALVGTHKDVVPEGHHQRIHEHIVSTLSTAAGRLVAPVLHNDSLCFFPVENTIGLRDPVHRKLKETIRETILAESYVAEQIPVRWLKLVDILEEDARNRPFVSLEDAANIARTEAGLDDVEVALAKFHQLGALNWWSESDELRSHVVLDPQWLVDSISLIIRDYELHGLPNNYKSKWVRKLKEQAVLSDSLCDELLLLAGAATTEETRRFLKHLMIRMSVMCPFPTKGEHPCYLVPSLLIPSKPARAEELLPWSKAQTFVVSFKKFFLPTGLFERFVCLMLRHASDHHPIVNATDAWLAVQGVDFHALNDELGQEIRCEVFLQVLDRTTANRRALTFVRDTLAHLRNHFAKNLKYTILVPSDDGEEYRNVEDDDDKDLARFAHWFGNSASPAAVVDVDALFAAGRAYARRVMEPDIKTYQKVWDRVRRLDPKTLIELGEVTARLAAAGTGNRAELRQPSFGETSTLVDNDVYFEKLYDACEAAMAGFYGRVESVVERIEGIAFHAAPSLKKQSRSLEKVRLKYDGDVSRLRDVLRCKCVAENVAAIVRFLRALEEHNLDIASLKLKLADSFDAASVSGGYRDLNLNILLPEHNFILAELQIHLKDFDDAQAALRAQQSHDGLSGHDRYVIYRRVNERLGFQKKRIQES</sequence>
<comment type="catalytic activity">
    <reaction evidence="8">
        <text>L-seryl-[protein] + ATP = O-phospho-L-seryl-[protein] + ADP + H(+)</text>
        <dbReference type="Rhea" id="RHEA:17989"/>
        <dbReference type="Rhea" id="RHEA-COMP:9863"/>
        <dbReference type="Rhea" id="RHEA-COMP:11604"/>
        <dbReference type="ChEBI" id="CHEBI:15378"/>
        <dbReference type="ChEBI" id="CHEBI:29999"/>
        <dbReference type="ChEBI" id="CHEBI:30616"/>
        <dbReference type="ChEBI" id="CHEBI:83421"/>
        <dbReference type="ChEBI" id="CHEBI:456216"/>
        <dbReference type="EC" id="2.7.11.1"/>
    </reaction>
</comment>
<dbReference type="Pfam" id="PF16095">
    <property type="entry name" value="COR-A"/>
    <property type="match status" value="1"/>
</dbReference>
<keyword evidence="5" id="KW-0418">Kinase</keyword>
<feature type="region of interest" description="Disordered" evidence="9">
    <location>
        <begin position="281"/>
        <end position="305"/>
    </location>
</feature>
<dbReference type="Proteomes" id="UP001230188">
    <property type="component" value="Unassembled WGS sequence"/>
</dbReference>
<dbReference type="InterPro" id="IPR020859">
    <property type="entry name" value="ROC"/>
</dbReference>
<dbReference type="InterPro" id="IPR036388">
    <property type="entry name" value="WH-like_DNA-bd_sf"/>
</dbReference>
<name>A0AAD7XL65_9STRA</name>
<comment type="catalytic activity">
    <reaction evidence="7">
        <text>L-threonyl-[protein] + ATP = O-phospho-L-threonyl-[protein] + ADP + H(+)</text>
        <dbReference type="Rhea" id="RHEA:46608"/>
        <dbReference type="Rhea" id="RHEA-COMP:11060"/>
        <dbReference type="Rhea" id="RHEA-COMP:11605"/>
        <dbReference type="ChEBI" id="CHEBI:15378"/>
        <dbReference type="ChEBI" id="CHEBI:30013"/>
        <dbReference type="ChEBI" id="CHEBI:30616"/>
        <dbReference type="ChEBI" id="CHEBI:61977"/>
        <dbReference type="ChEBI" id="CHEBI:456216"/>
        <dbReference type="EC" id="2.7.11.1"/>
    </reaction>
</comment>
<dbReference type="GO" id="GO:0016301">
    <property type="term" value="F:kinase activity"/>
    <property type="evidence" value="ECO:0007669"/>
    <property type="project" value="UniProtKB-KW"/>
</dbReference>
<dbReference type="PANTHER" id="PTHR47679">
    <property type="entry name" value="PROTEIN TORNADO 1"/>
    <property type="match status" value="1"/>
</dbReference>
<evidence type="ECO:0000256" key="4">
    <source>
        <dbReference type="ARBA" id="ARBA00022741"/>
    </source>
</evidence>
<protein>
    <recommendedName>
        <fullName evidence="1">non-specific serine/threonine protein kinase</fullName>
        <ecNumber evidence="1">2.7.11.1</ecNumber>
    </recommendedName>
</protein>
<feature type="compositionally biased region" description="Basic residues" evidence="9">
    <location>
        <begin position="1"/>
        <end position="10"/>
    </location>
</feature>
<dbReference type="EMBL" id="JAQMWT010000529">
    <property type="protein sequence ID" value="KAJ8600105.1"/>
    <property type="molecule type" value="Genomic_DNA"/>
</dbReference>
<feature type="region of interest" description="Disordered" evidence="9">
    <location>
        <begin position="1"/>
        <end position="20"/>
    </location>
</feature>
<keyword evidence="3" id="KW-0677">Repeat</keyword>
<dbReference type="AlphaFoldDB" id="A0AAD7XL65"/>
<dbReference type="Pfam" id="PF08477">
    <property type="entry name" value="Roc"/>
    <property type="match status" value="1"/>
</dbReference>
<evidence type="ECO:0000256" key="3">
    <source>
        <dbReference type="ARBA" id="ARBA00022737"/>
    </source>
</evidence>
<evidence type="ECO:0000256" key="8">
    <source>
        <dbReference type="ARBA" id="ARBA00048679"/>
    </source>
</evidence>
<evidence type="ECO:0000256" key="1">
    <source>
        <dbReference type="ARBA" id="ARBA00012513"/>
    </source>
</evidence>
<dbReference type="SUPFAM" id="SSF52540">
    <property type="entry name" value="P-loop containing nucleoside triphosphate hydrolases"/>
    <property type="match status" value="1"/>
</dbReference>
<evidence type="ECO:0000256" key="6">
    <source>
        <dbReference type="ARBA" id="ARBA00022840"/>
    </source>
</evidence>
<proteinExistence type="predicted"/>
<feature type="domain" description="Roc" evidence="10">
    <location>
        <begin position="194"/>
        <end position="484"/>
    </location>
</feature>